<dbReference type="PANTHER" id="PTHR38116">
    <property type="entry name" value="CHROMOSOME 7, WHOLE GENOME SHOTGUN SEQUENCE"/>
    <property type="match status" value="1"/>
</dbReference>
<dbReference type="Pfam" id="PF00170">
    <property type="entry name" value="bZIP_1"/>
    <property type="match status" value="1"/>
</dbReference>
<feature type="region of interest" description="Disordered" evidence="1">
    <location>
        <begin position="163"/>
        <end position="229"/>
    </location>
</feature>
<dbReference type="SMART" id="SM00338">
    <property type="entry name" value="BRLZ"/>
    <property type="match status" value="1"/>
</dbReference>
<dbReference type="Pfam" id="PF11905">
    <property type="entry name" value="DUF3425"/>
    <property type="match status" value="1"/>
</dbReference>
<name>A0A4R0RQZ5_9APHY</name>
<comment type="caution">
    <text evidence="3">The sequence shown here is derived from an EMBL/GenBank/DDBJ whole genome shotgun (WGS) entry which is preliminary data.</text>
</comment>
<sequence length="461" mass="51304">MPSHSRERSLSGDLEESDGGSPSHDGGLDGGASAGKPGRKKNPNSQAARRDQNRIAQREFRLRKQQRIRDLEASVEILSGGKDEALTQLRKIMKGDWNSFVFSFVTDRQPDLMQENQVLRNLLRSLSSFIGDGAGGVLPKMGWTVDDFHNFLNRSETDTAWESYQRHKRDEPATSGSQKRPSEDDPSGSRSKRARGQGDKDDDPNGDAYPLLVPMSQTVPPVPANNLYPQSRNAHEAGLFSELMRGPSGSPMFVPPTSPPNSSAQYSSSAATGVSAAHNSYQSSYIPSMNVSVDTALPAMSLVSNNISSGVGSNSQSTADDAEQDPKREEALKLIQYHLDNYKRNTQYCLPSSLRPTLVQRTIPHESIIDNILHPELRDRMILLRGRFDLVDCLHDYRTAVTIHGDDVLAHNNWEISETWLSRYKFLVDKSVLAIVNRWRRERNEPELSQAEYSSSEPPAM</sequence>
<evidence type="ECO:0000313" key="4">
    <source>
        <dbReference type="Proteomes" id="UP000292702"/>
    </source>
</evidence>
<dbReference type="GO" id="GO:0003700">
    <property type="term" value="F:DNA-binding transcription factor activity"/>
    <property type="evidence" value="ECO:0007669"/>
    <property type="project" value="InterPro"/>
</dbReference>
<dbReference type="InterPro" id="IPR046347">
    <property type="entry name" value="bZIP_sf"/>
</dbReference>
<gene>
    <name evidence="3" type="ORF">EIP91_011081</name>
</gene>
<dbReference type="PANTHER" id="PTHR38116:SF9">
    <property type="entry name" value="BZIP DOMAIN-CONTAINING PROTEIN"/>
    <property type="match status" value="1"/>
</dbReference>
<dbReference type="PROSITE" id="PS00036">
    <property type="entry name" value="BZIP_BASIC"/>
    <property type="match status" value="1"/>
</dbReference>
<dbReference type="OrthoDB" id="2245989at2759"/>
<protein>
    <recommendedName>
        <fullName evidence="2">BZIP domain-containing protein</fullName>
    </recommendedName>
</protein>
<proteinExistence type="predicted"/>
<evidence type="ECO:0000259" key="2">
    <source>
        <dbReference type="PROSITE" id="PS00036"/>
    </source>
</evidence>
<feature type="compositionally biased region" description="Basic and acidic residues" evidence="1">
    <location>
        <begin position="1"/>
        <end position="10"/>
    </location>
</feature>
<accession>A0A4R0RQZ5</accession>
<keyword evidence="4" id="KW-1185">Reference proteome</keyword>
<dbReference type="EMBL" id="RWJN01000007">
    <property type="protein sequence ID" value="TCD71310.1"/>
    <property type="molecule type" value="Genomic_DNA"/>
</dbReference>
<feature type="region of interest" description="Disordered" evidence="1">
    <location>
        <begin position="1"/>
        <end position="55"/>
    </location>
</feature>
<dbReference type="AlphaFoldDB" id="A0A4R0RQZ5"/>
<dbReference type="Gene3D" id="1.20.5.170">
    <property type="match status" value="1"/>
</dbReference>
<feature type="domain" description="BZIP" evidence="2">
    <location>
        <begin position="49"/>
        <end position="63"/>
    </location>
</feature>
<dbReference type="STRING" id="92696.A0A4R0RQZ5"/>
<dbReference type="SUPFAM" id="SSF57959">
    <property type="entry name" value="Leucine zipper domain"/>
    <property type="match status" value="1"/>
</dbReference>
<dbReference type="Proteomes" id="UP000292702">
    <property type="component" value="Unassembled WGS sequence"/>
</dbReference>
<evidence type="ECO:0000256" key="1">
    <source>
        <dbReference type="SAM" id="MobiDB-lite"/>
    </source>
</evidence>
<reference evidence="3 4" key="1">
    <citation type="submission" date="2018-11" db="EMBL/GenBank/DDBJ databases">
        <title>Genome assembly of Steccherinum ochraceum LE-BIN_3174, the white-rot fungus of the Steccherinaceae family (The Residual Polyporoid clade, Polyporales, Basidiomycota).</title>
        <authorList>
            <person name="Fedorova T.V."/>
            <person name="Glazunova O.A."/>
            <person name="Landesman E.O."/>
            <person name="Moiseenko K.V."/>
            <person name="Psurtseva N.V."/>
            <person name="Savinova O.S."/>
            <person name="Shakhova N.V."/>
            <person name="Tyazhelova T.V."/>
            <person name="Vasina D.V."/>
        </authorList>
    </citation>
    <scope>NUCLEOTIDE SEQUENCE [LARGE SCALE GENOMIC DNA]</scope>
    <source>
        <strain evidence="3 4">LE-BIN_3174</strain>
    </source>
</reference>
<dbReference type="InterPro" id="IPR004827">
    <property type="entry name" value="bZIP"/>
</dbReference>
<feature type="region of interest" description="Disordered" evidence="1">
    <location>
        <begin position="242"/>
        <end position="267"/>
    </location>
</feature>
<dbReference type="CDD" id="cd14688">
    <property type="entry name" value="bZIP_YAP"/>
    <property type="match status" value="1"/>
</dbReference>
<organism evidence="3 4">
    <name type="scientific">Steccherinum ochraceum</name>
    <dbReference type="NCBI Taxonomy" id="92696"/>
    <lineage>
        <taxon>Eukaryota</taxon>
        <taxon>Fungi</taxon>
        <taxon>Dikarya</taxon>
        <taxon>Basidiomycota</taxon>
        <taxon>Agaricomycotina</taxon>
        <taxon>Agaricomycetes</taxon>
        <taxon>Polyporales</taxon>
        <taxon>Steccherinaceae</taxon>
        <taxon>Steccherinum</taxon>
    </lineage>
</organism>
<evidence type="ECO:0000313" key="3">
    <source>
        <dbReference type="EMBL" id="TCD71310.1"/>
    </source>
</evidence>
<dbReference type="InterPro" id="IPR021833">
    <property type="entry name" value="DUF3425"/>
</dbReference>